<feature type="domain" description="MBD" evidence="2">
    <location>
        <begin position="68"/>
        <end position="142"/>
    </location>
</feature>
<feature type="region of interest" description="Disordered" evidence="1">
    <location>
        <begin position="1"/>
        <end position="66"/>
    </location>
</feature>
<dbReference type="InterPro" id="IPR016177">
    <property type="entry name" value="DNA-bd_dom_sf"/>
</dbReference>
<accession>A0A5S6R0L8</accession>
<dbReference type="CDD" id="cd00122">
    <property type="entry name" value="MBD"/>
    <property type="match status" value="1"/>
</dbReference>
<evidence type="ECO:0000256" key="1">
    <source>
        <dbReference type="SAM" id="MobiDB-lite"/>
    </source>
</evidence>
<reference evidence="4" key="1">
    <citation type="submission" date="2019-12" db="UniProtKB">
        <authorList>
            <consortium name="WormBaseParasite"/>
        </authorList>
    </citation>
    <scope>IDENTIFICATION</scope>
</reference>
<dbReference type="WBParaSite" id="TMUE_3000012859.1">
    <property type="protein sequence ID" value="TMUE_3000012859.1"/>
    <property type="gene ID" value="WBGene00285535"/>
</dbReference>
<dbReference type="InterPro" id="IPR001739">
    <property type="entry name" value="Methyl_CpG_DNA-bd"/>
</dbReference>
<evidence type="ECO:0000313" key="4">
    <source>
        <dbReference type="WBParaSite" id="TMUE_3000012859.1"/>
    </source>
</evidence>
<name>A0A5S6R0L8_TRIMR</name>
<evidence type="ECO:0000259" key="2">
    <source>
        <dbReference type="PROSITE" id="PS50982"/>
    </source>
</evidence>
<feature type="compositionally biased region" description="Basic residues" evidence="1">
    <location>
        <begin position="53"/>
        <end position="66"/>
    </location>
</feature>
<dbReference type="Proteomes" id="UP000046395">
    <property type="component" value="Unassembled WGS sequence"/>
</dbReference>
<dbReference type="PROSITE" id="PS50982">
    <property type="entry name" value="MBD"/>
    <property type="match status" value="1"/>
</dbReference>
<feature type="compositionally biased region" description="Acidic residues" evidence="1">
    <location>
        <begin position="1"/>
        <end position="10"/>
    </location>
</feature>
<proteinExistence type="predicted"/>
<dbReference type="AlphaFoldDB" id="A0A5S6R0L8"/>
<sequence>MSAAESDSEDLDRSVREVLKQSTSPRKVRTALASTESAVPSTSTAAVILSHSSGRRRREAVKSGRKPYSKEADYLKPLEKGWVREMVRRTVVSKSAAADIYYTSPDGIKFRSGKEIERFFKANPEKAAGLRSDYFTFKRVLLGWNGPEEFVRKAGSIGYPGHKKVGRRLSAKSTKI</sequence>
<dbReference type="SUPFAM" id="SSF54171">
    <property type="entry name" value="DNA-binding domain"/>
    <property type="match status" value="1"/>
</dbReference>
<dbReference type="Gene3D" id="3.30.890.10">
    <property type="entry name" value="Methyl-cpg-binding Protein 2, Chain A"/>
    <property type="match status" value="1"/>
</dbReference>
<keyword evidence="3" id="KW-1185">Reference proteome</keyword>
<dbReference type="GO" id="GO:0003677">
    <property type="term" value="F:DNA binding"/>
    <property type="evidence" value="ECO:0007669"/>
    <property type="project" value="InterPro"/>
</dbReference>
<feature type="compositionally biased region" description="Polar residues" evidence="1">
    <location>
        <begin position="32"/>
        <end position="45"/>
    </location>
</feature>
<dbReference type="SMART" id="SM00391">
    <property type="entry name" value="MBD"/>
    <property type="match status" value="1"/>
</dbReference>
<dbReference type="Pfam" id="PF01429">
    <property type="entry name" value="MBD"/>
    <property type="match status" value="1"/>
</dbReference>
<evidence type="ECO:0000313" key="3">
    <source>
        <dbReference type="Proteomes" id="UP000046395"/>
    </source>
</evidence>
<protein>
    <submittedName>
        <fullName evidence="4">MBD domain-containing protein</fullName>
    </submittedName>
</protein>
<dbReference type="STRING" id="70415.A0A5S6R0L8"/>
<organism evidence="3 4">
    <name type="scientific">Trichuris muris</name>
    <name type="common">Mouse whipworm</name>
    <dbReference type="NCBI Taxonomy" id="70415"/>
    <lineage>
        <taxon>Eukaryota</taxon>
        <taxon>Metazoa</taxon>
        <taxon>Ecdysozoa</taxon>
        <taxon>Nematoda</taxon>
        <taxon>Enoplea</taxon>
        <taxon>Dorylaimia</taxon>
        <taxon>Trichinellida</taxon>
        <taxon>Trichuridae</taxon>
        <taxon>Trichuris</taxon>
    </lineage>
</organism>